<dbReference type="AlphaFoldDB" id="A0A6A6RCJ4"/>
<keyword evidence="2" id="KW-1185">Reference proteome</keyword>
<dbReference type="EMBL" id="MU004182">
    <property type="protein sequence ID" value="KAF2501450.1"/>
    <property type="molecule type" value="Genomic_DNA"/>
</dbReference>
<name>A0A6A6RCJ4_9PEZI</name>
<reference evidence="1" key="1">
    <citation type="journal article" date="2020" name="Stud. Mycol.">
        <title>101 Dothideomycetes genomes: a test case for predicting lifestyles and emergence of pathogens.</title>
        <authorList>
            <person name="Haridas S."/>
            <person name="Albert R."/>
            <person name="Binder M."/>
            <person name="Bloem J."/>
            <person name="Labutti K."/>
            <person name="Salamov A."/>
            <person name="Andreopoulos B."/>
            <person name="Baker S."/>
            <person name="Barry K."/>
            <person name="Bills G."/>
            <person name="Bluhm B."/>
            <person name="Cannon C."/>
            <person name="Castanera R."/>
            <person name="Culley D."/>
            <person name="Daum C."/>
            <person name="Ezra D."/>
            <person name="Gonzalez J."/>
            <person name="Henrissat B."/>
            <person name="Kuo A."/>
            <person name="Liang C."/>
            <person name="Lipzen A."/>
            <person name="Lutzoni F."/>
            <person name="Magnuson J."/>
            <person name="Mondo S."/>
            <person name="Nolan M."/>
            <person name="Ohm R."/>
            <person name="Pangilinan J."/>
            <person name="Park H.-J."/>
            <person name="Ramirez L."/>
            <person name="Alfaro M."/>
            <person name="Sun H."/>
            <person name="Tritt A."/>
            <person name="Yoshinaga Y."/>
            <person name="Zwiers L.-H."/>
            <person name="Turgeon B."/>
            <person name="Goodwin S."/>
            <person name="Spatafora J."/>
            <person name="Crous P."/>
            <person name="Grigoriev I."/>
        </authorList>
    </citation>
    <scope>NUCLEOTIDE SEQUENCE</scope>
    <source>
        <strain evidence="1">CBS 269.34</strain>
    </source>
</reference>
<protein>
    <submittedName>
        <fullName evidence="1">Uncharacterized protein</fullName>
    </submittedName>
</protein>
<proteinExistence type="predicted"/>
<sequence>MTADLIRLANAPLIHQHMPIFTTALSDPLPVHTPSSNSSKIPSPFVYKRAFRPLRLIKRPAHLELAARVLHSLPSRLATFTHNRPQNHVGTKQAVWLRLPALSTRRTFARRHRIAVLLYSSPLFNLGNLEASTDRYLQLAQPRLHPFRLHRRPSSRPASVASYLLAHRVLHLHTYILPLNATR</sequence>
<organism evidence="1 2">
    <name type="scientific">Lophium mytilinum</name>
    <dbReference type="NCBI Taxonomy" id="390894"/>
    <lineage>
        <taxon>Eukaryota</taxon>
        <taxon>Fungi</taxon>
        <taxon>Dikarya</taxon>
        <taxon>Ascomycota</taxon>
        <taxon>Pezizomycotina</taxon>
        <taxon>Dothideomycetes</taxon>
        <taxon>Pleosporomycetidae</taxon>
        <taxon>Mytilinidiales</taxon>
        <taxon>Mytilinidiaceae</taxon>
        <taxon>Lophium</taxon>
    </lineage>
</organism>
<accession>A0A6A6RCJ4</accession>
<dbReference type="Proteomes" id="UP000799750">
    <property type="component" value="Unassembled WGS sequence"/>
</dbReference>
<evidence type="ECO:0000313" key="1">
    <source>
        <dbReference type="EMBL" id="KAF2501450.1"/>
    </source>
</evidence>
<evidence type="ECO:0000313" key="2">
    <source>
        <dbReference type="Proteomes" id="UP000799750"/>
    </source>
</evidence>
<gene>
    <name evidence="1" type="ORF">BU16DRAFT_200372</name>
</gene>